<feature type="coiled-coil region" evidence="1">
    <location>
        <begin position="43"/>
        <end position="91"/>
    </location>
</feature>
<feature type="compositionally biased region" description="Polar residues" evidence="2">
    <location>
        <begin position="165"/>
        <end position="187"/>
    </location>
</feature>
<reference evidence="3" key="1">
    <citation type="submission" date="2022-07" db="EMBL/GenBank/DDBJ databases">
        <title>Phylogenomic reconstructions and comparative analyses of Kickxellomycotina fungi.</title>
        <authorList>
            <person name="Reynolds N.K."/>
            <person name="Stajich J.E."/>
            <person name="Barry K."/>
            <person name="Grigoriev I.V."/>
            <person name="Crous P."/>
            <person name="Smith M.E."/>
        </authorList>
    </citation>
    <scope>NUCLEOTIDE SEQUENCE</scope>
    <source>
        <strain evidence="3">NRRL 1566</strain>
    </source>
</reference>
<comment type="caution">
    <text evidence="3">The sequence shown here is derived from an EMBL/GenBank/DDBJ whole genome shotgun (WGS) entry which is preliminary data.</text>
</comment>
<dbReference type="OrthoDB" id="5577936at2759"/>
<evidence type="ECO:0000256" key="1">
    <source>
        <dbReference type="SAM" id="Coils"/>
    </source>
</evidence>
<keyword evidence="4" id="KW-1185">Reference proteome</keyword>
<sequence>MNRAPGTAISALSALLAELESQQKALICRLQLIHKQLTAETATEELLKTLAQYINQANHLQRRMMLIHSRVGDLKRRAERLKQHRATQSQEFAQMMQQERMRVVPTASVVQQSPKPVDILPSQHRQQTASLPASPLAEKDTSIFDSGRQSVMSLLSPLRISSSLGGTQSIEGSGSSNDTDGLSQAQRPASPARSMLSRPSTPLTVRPASPAPSTSSALQSTTTTNTPIATVKRKGKRRVRVPKIE</sequence>
<keyword evidence="1" id="KW-0175">Coiled coil</keyword>
<dbReference type="AlphaFoldDB" id="A0A9W8IHY5"/>
<evidence type="ECO:0000313" key="4">
    <source>
        <dbReference type="Proteomes" id="UP001139887"/>
    </source>
</evidence>
<proteinExistence type="predicted"/>
<feature type="compositionally biased region" description="Basic residues" evidence="2">
    <location>
        <begin position="231"/>
        <end position="245"/>
    </location>
</feature>
<evidence type="ECO:0000256" key="2">
    <source>
        <dbReference type="SAM" id="MobiDB-lite"/>
    </source>
</evidence>
<organism evidence="3 4">
    <name type="scientific">Coemansia brasiliensis</name>
    <dbReference type="NCBI Taxonomy" id="2650707"/>
    <lineage>
        <taxon>Eukaryota</taxon>
        <taxon>Fungi</taxon>
        <taxon>Fungi incertae sedis</taxon>
        <taxon>Zoopagomycota</taxon>
        <taxon>Kickxellomycotina</taxon>
        <taxon>Kickxellomycetes</taxon>
        <taxon>Kickxellales</taxon>
        <taxon>Kickxellaceae</taxon>
        <taxon>Coemansia</taxon>
    </lineage>
</organism>
<dbReference type="Proteomes" id="UP001139887">
    <property type="component" value="Unassembled WGS sequence"/>
</dbReference>
<feature type="compositionally biased region" description="Low complexity" evidence="2">
    <location>
        <begin position="207"/>
        <end position="227"/>
    </location>
</feature>
<feature type="region of interest" description="Disordered" evidence="2">
    <location>
        <begin position="165"/>
        <end position="245"/>
    </location>
</feature>
<evidence type="ECO:0000313" key="3">
    <source>
        <dbReference type="EMBL" id="KAJ2851129.1"/>
    </source>
</evidence>
<feature type="region of interest" description="Disordered" evidence="2">
    <location>
        <begin position="117"/>
        <end position="138"/>
    </location>
</feature>
<accession>A0A9W8IHY5</accession>
<dbReference type="EMBL" id="JANBUW010000017">
    <property type="protein sequence ID" value="KAJ2851129.1"/>
    <property type="molecule type" value="Genomic_DNA"/>
</dbReference>
<name>A0A9W8IHY5_9FUNG</name>
<protein>
    <submittedName>
        <fullName evidence="3">Uncharacterized protein</fullName>
    </submittedName>
</protein>
<gene>
    <name evidence="3" type="ORF">IWW36_001380</name>
</gene>